<organism evidence="2 3">
    <name type="scientific">Oryza sativa subsp. japonica</name>
    <name type="common">Rice</name>
    <dbReference type="NCBI Taxonomy" id="39947"/>
    <lineage>
        <taxon>Eukaryota</taxon>
        <taxon>Viridiplantae</taxon>
        <taxon>Streptophyta</taxon>
        <taxon>Embryophyta</taxon>
        <taxon>Tracheophyta</taxon>
        <taxon>Spermatophyta</taxon>
        <taxon>Magnoliopsida</taxon>
        <taxon>Liliopsida</taxon>
        <taxon>Poales</taxon>
        <taxon>Poaceae</taxon>
        <taxon>BOP clade</taxon>
        <taxon>Oryzoideae</taxon>
        <taxon>Oryzeae</taxon>
        <taxon>Oryzinae</taxon>
        <taxon>Oryza</taxon>
        <taxon>Oryza sativa</taxon>
    </lineage>
</organism>
<protein>
    <submittedName>
        <fullName evidence="2">Uncharacterized protein</fullName>
    </submittedName>
</protein>
<dbReference type="EMBL" id="AP003575">
    <property type="protein sequence ID" value="BAD53530.1"/>
    <property type="molecule type" value="Genomic_DNA"/>
</dbReference>
<accession>Q5Z6M7</accession>
<evidence type="ECO:0000313" key="2">
    <source>
        <dbReference type="EMBL" id="BAD54392.1"/>
    </source>
</evidence>
<sequence>MRLLIELILEHSKGRGNDGETDAAAAMDTCLQIAAILYLKTCDFKSLVLTLQISINMNVENARMTCIVKRKEYVEGILDQRE</sequence>
<dbReference type="AlphaFoldDB" id="Q5Z6M7"/>
<proteinExistence type="predicted"/>
<reference evidence="1" key="1">
    <citation type="submission" date="2001-05" db="EMBL/GenBank/DDBJ databases">
        <title>Oryza sativa nipponbare(GA3) genomic DNA, chromosome 6, PAC clone:P0528B02.</title>
        <authorList>
            <person name="Sasaki T."/>
            <person name="Matsumoto T."/>
            <person name="Yamamoto K."/>
        </authorList>
    </citation>
    <scope>NUCLEOTIDE SEQUENCE</scope>
</reference>
<reference evidence="2" key="2">
    <citation type="submission" date="2002-06" db="EMBL/GenBank/DDBJ databases">
        <title>Oryza sativa nipponbare(GA3) genomic DNA, chromosome 6, BAC clone:OSJNBa0084K06.</title>
        <authorList>
            <person name="Sasaki T."/>
            <person name="Matsumoto T."/>
            <person name="Katayose Y."/>
        </authorList>
    </citation>
    <scope>NUCLEOTIDE SEQUENCE</scope>
</reference>
<evidence type="ECO:0000313" key="3">
    <source>
        <dbReference type="Proteomes" id="UP000000763"/>
    </source>
</evidence>
<reference evidence="3" key="4">
    <citation type="journal article" date="2008" name="Nucleic Acids Res.">
        <title>The rice annotation project database (RAP-DB): 2008 update.</title>
        <authorList>
            <consortium name="The rice annotation project (RAP)"/>
        </authorList>
    </citation>
    <scope>GENOME REANNOTATION</scope>
    <source>
        <strain evidence="3">cv. Nipponbare</strain>
    </source>
</reference>
<evidence type="ECO:0000313" key="1">
    <source>
        <dbReference type="EMBL" id="BAD53530.1"/>
    </source>
</evidence>
<reference evidence="3" key="3">
    <citation type="journal article" date="2005" name="Nature">
        <title>The map-based sequence of the rice genome.</title>
        <authorList>
            <consortium name="International rice genome sequencing project (IRGSP)"/>
            <person name="Matsumoto T."/>
            <person name="Wu J."/>
            <person name="Kanamori H."/>
            <person name="Katayose Y."/>
            <person name="Fujisawa M."/>
            <person name="Namiki N."/>
            <person name="Mizuno H."/>
            <person name="Yamamoto K."/>
            <person name="Antonio B.A."/>
            <person name="Baba T."/>
            <person name="Sakata K."/>
            <person name="Nagamura Y."/>
            <person name="Aoki H."/>
            <person name="Arikawa K."/>
            <person name="Arita K."/>
            <person name="Bito T."/>
            <person name="Chiden Y."/>
            <person name="Fujitsuka N."/>
            <person name="Fukunaka R."/>
            <person name="Hamada M."/>
            <person name="Harada C."/>
            <person name="Hayashi A."/>
            <person name="Hijishita S."/>
            <person name="Honda M."/>
            <person name="Hosokawa S."/>
            <person name="Ichikawa Y."/>
            <person name="Idonuma A."/>
            <person name="Iijima M."/>
            <person name="Ikeda M."/>
            <person name="Ikeno M."/>
            <person name="Ito K."/>
            <person name="Ito S."/>
            <person name="Ito T."/>
            <person name="Ito Y."/>
            <person name="Ito Y."/>
            <person name="Iwabuchi A."/>
            <person name="Kamiya K."/>
            <person name="Karasawa W."/>
            <person name="Kurita K."/>
            <person name="Katagiri S."/>
            <person name="Kikuta A."/>
            <person name="Kobayashi H."/>
            <person name="Kobayashi N."/>
            <person name="Machita K."/>
            <person name="Maehara T."/>
            <person name="Masukawa M."/>
            <person name="Mizubayashi T."/>
            <person name="Mukai Y."/>
            <person name="Nagasaki H."/>
            <person name="Nagata Y."/>
            <person name="Naito S."/>
            <person name="Nakashima M."/>
            <person name="Nakama Y."/>
            <person name="Nakamichi Y."/>
            <person name="Nakamura M."/>
            <person name="Meguro A."/>
            <person name="Negishi M."/>
            <person name="Ohta I."/>
            <person name="Ohta T."/>
            <person name="Okamoto M."/>
            <person name="Ono N."/>
            <person name="Saji S."/>
            <person name="Sakaguchi M."/>
            <person name="Sakai K."/>
            <person name="Shibata M."/>
            <person name="Shimokawa T."/>
            <person name="Song J."/>
            <person name="Takazaki Y."/>
            <person name="Terasawa K."/>
            <person name="Tsugane M."/>
            <person name="Tsuji K."/>
            <person name="Ueda S."/>
            <person name="Waki K."/>
            <person name="Yamagata H."/>
            <person name="Yamamoto M."/>
            <person name="Yamamoto S."/>
            <person name="Yamane H."/>
            <person name="Yoshiki S."/>
            <person name="Yoshihara R."/>
            <person name="Yukawa K."/>
            <person name="Zhong H."/>
            <person name="Yano M."/>
            <person name="Yuan Q."/>
            <person name="Ouyang S."/>
            <person name="Liu J."/>
            <person name="Jones K.M."/>
            <person name="Gansberger K."/>
            <person name="Moffat K."/>
            <person name="Hill J."/>
            <person name="Bera J."/>
            <person name="Fadrosh D."/>
            <person name="Jin S."/>
            <person name="Johri S."/>
            <person name="Kim M."/>
            <person name="Overton L."/>
            <person name="Reardon M."/>
            <person name="Tsitrin T."/>
            <person name="Vuong H."/>
            <person name="Weaver B."/>
            <person name="Ciecko A."/>
            <person name="Tallon L."/>
            <person name="Jackson J."/>
            <person name="Pai G."/>
            <person name="Aken S.V."/>
            <person name="Utterback T."/>
            <person name="Reidmuller S."/>
            <person name="Feldblyum T."/>
            <person name="Hsiao J."/>
            <person name="Zismann V."/>
            <person name="Iobst S."/>
            <person name="de Vazeille A.R."/>
            <person name="Buell C.R."/>
            <person name="Ying K."/>
            <person name="Li Y."/>
            <person name="Lu T."/>
            <person name="Huang Y."/>
            <person name="Zhao Q."/>
            <person name="Feng Q."/>
            <person name="Zhang L."/>
            <person name="Zhu J."/>
            <person name="Weng Q."/>
            <person name="Mu J."/>
            <person name="Lu Y."/>
            <person name="Fan D."/>
            <person name="Liu Y."/>
            <person name="Guan J."/>
            <person name="Zhang Y."/>
            <person name="Yu S."/>
            <person name="Liu X."/>
            <person name="Zhang Y."/>
            <person name="Hong G."/>
            <person name="Han B."/>
            <person name="Choisne N."/>
            <person name="Demange N."/>
            <person name="Orjeda G."/>
            <person name="Samain S."/>
            <person name="Cattolico L."/>
            <person name="Pelletier E."/>
            <person name="Couloux A."/>
            <person name="Segurens B."/>
            <person name="Wincker P."/>
            <person name="D'Hont A."/>
            <person name="Scarpelli C."/>
            <person name="Weissenbach J."/>
            <person name="Salanoubat M."/>
            <person name="Quetier F."/>
            <person name="Yu Y."/>
            <person name="Kim H.R."/>
            <person name="Rambo T."/>
            <person name="Currie J."/>
            <person name="Collura K."/>
            <person name="Luo M."/>
            <person name="Yang T."/>
            <person name="Ammiraju J.S.S."/>
            <person name="Engler F."/>
            <person name="Soderlund C."/>
            <person name="Wing R.A."/>
            <person name="Palmer L.E."/>
            <person name="de la Bastide M."/>
            <person name="Spiegel L."/>
            <person name="Nascimento L."/>
            <person name="Zutavern T."/>
            <person name="O'Shaughnessy A."/>
            <person name="Dike S."/>
            <person name="Dedhia N."/>
            <person name="Preston R."/>
            <person name="Balija V."/>
            <person name="McCombie W.R."/>
            <person name="Chow T."/>
            <person name="Chen H."/>
            <person name="Chung M."/>
            <person name="Chen C."/>
            <person name="Shaw J."/>
            <person name="Wu H."/>
            <person name="Hsiao K."/>
            <person name="Chao Y."/>
            <person name="Chu M."/>
            <person name="Cheng C."/>
            <person name="Hour A."/>
            <person name="Lee P."/>
            <person name="Lin S."/>
            <person name="Lin Y."/>
            <person name="Liou J."/>
            <person name="Liu S."/>
            <person name="Hsing Y."/>
            <person name="Raghuvanshi S."/>
            <person name="Mohanty A."/>
            <person name="Bharti A.K."/>
            <person name="Gaur A."/>
            <person name="Gupta V."/>
            <person name="Kumar D."/>
            <person name="Ravi V."/>
            <person name="Vij S."/>
            <person name="Kapur A."/>
            <person name="Khurana P."/>
            <person name="Khurana P."/>
            <person name="Khurana J.P."/>
            <person name="Tyagi A.K."/>
            <person name="Gaikwad K."/>
            <person name="Singh A."/>
            <person name="Dalal V."/>
            <person name="Srivastava S."/>
            <person name="Dixit A."/>
            <person name="Pal A.K."/>
            <person name="Ghazi I.A."/>
            <person name="Yadav M."/>
            <person name="Pandit A."/>
            <person name="Bhargava A."/>
            <person name="Sureshbabu K."/>
            <person name="Batra K."/>
            <person name="Sharma T.R."/>
            <person name="Mohapatra T."/>
            <person name="Singh N.K."/>
            <person name="Messing J."/>
            <person name="Nelson A.B."/>
            <person name="Fuks G."/>
            <person name="Kavchok S."/>
            <person name="Keizer G."/>
            <person name="Linton E."/>
            <person name="Llaca V."/>
            <person name="Song R."/>
            <person name="Tanyolac B."/>
            <person name="Young S."/>
            <person name="Ho-Il K."/>
            <person name="Hahn J.H."/>
            <person name="Sangsakoo G."/>
            <person name="Vanavichit A."/>
            <person name="de Mattos Luiz.A.T."/>
            <person name="Zimmer P.D."/>
            <person name="Malone G."/>
            <person name="Dellagostin O."/>
            <person name="de Oliveira A.C."/>
            <person name="Bevan M."/>
            <person name="Bancroft I."/>
            <person name="Minx P."/>
            <person name="Cordum H."/>
            <person name="Wilson R."/>
            <person name="Cheng Z."/>
            <person name="Jin W."/>
            <person name="Jiang J."/>
            <person name="Leong S.A."/>
            <person name="Iwama H."/>
            <person name="Gojobori T."/>
            <person name="Itoh T."/>
            <person name="Niimura Y."/>
            <person name="Fujii Y."/>
            <person name="Habara T."/>
            <person name="Sakai H."/>
            <person name="Sato Y."/>
            <person name="Wilson G."/>
            <person name="Kumar K."/>
            <person name="McCouch S."/>
            <person name="Juretic N."/>
            <person name="Hoen D."/>
            <person name="Wright S."/>
            <person name="Bruskiewich R."/>
            <person name="Bureau T."/>
            <person name="Miyao A."/>
            <person name="Hirochika H."/>
            <person name="Nishikawa T."/>
            <person name="Kadowaki K."/>
            <person name="Sugiura M."/>
            <person name="Burr B."/>
            <person name="Sasaki T."/>
        </authorList>
    </citation>
    <scope>NUCLEOTIDE SEQUENCE [LARGE SCALE GENOMIC DNA]</scope>
    <source>
        <strain evidence="3">cv. Nipponbare</strain>
    </source>
</reference>
<name>Q5Z6M7_ORYSJ</name>
<dbReference type="Proteomes" id="UP000000763">
    <property type="component" value="Chromosome 6"/>
</dbReference>
<dbReference type="EMBL" id="AP005387">
    <property type="protein sequence ID" value="BAD54392.1"/>
    <property type="molecule type" value="Genomic_DNA"/>
</dbReference>
<gene>
    <name evidence="2" type="ORF">OSJNBa0084K06.3</name>
    <name evidence="1" type="ORF">P0528B02.43</name>
</gene>